<dbReference type="FunFam" id="2.60.40.150:FF:000138">
    <property type="entry name" value="Fer-1-like family member 6"/>
    <property type="match status" value="1"/>
</dbReference>
<gene>
    <name evidence="7" type="ORF">QE152_g33547</name>
</gene>
<dbReference type="CDD" id="cd04018">
    <property type="entry name" value="C2C_Ferlin"/>
    <property type="match status" value="1"/>
</dbReference>
<dbReference type="CDD" id="cd04011">
    <property type="entry name" value="C2B_Ferlin"/>
    <property type="match status" value="1"/>
</dbReference>
<dbReference type="InterPro" id="IPR035892">
    <property type="entry name" value="C2_domain_sf"/>
</dbReference>
<evidence type="ECO:0000256" key="1">
    <source>
        <dbReference type="ARBA" id="ARBA00004167"/>
    </source>
</evidence>
<evidence type="ECO:0000256" key="3">
    <source>
        <dbReference type="ARBA" id="ARBA00022737"/>
    </source>
</evidence>
<dbReference type="FunFam" id="2.60.40.150:FF:000034">
    <property type="entry name" value="otoferlin isoform X2"/>
    <property type="match status" value="1"/>
</dbReference>
<dbReference type="PANTHER" id="PTHR12546:SF60">
    <property type="entry name" value="MISFIRE, ISOFORM F"/>
    <property type="match status" value="1"/>
</dbReference>
<dbReference type="Pfam" id="PF00168">
    <property type="entry name" value="C2"/>
    <property type="match status" value="2"/>
</dbReference>
<dbReference type="Gene3D" id="2.60.40.150">
    <property type="entry name" value="C2 domain"/>
    <property type="match status" value="2"/>
</dbReference>
<keyword evidence="4" id="KW-1133">Transmembrane helix</keyword>
<feature type="domain" description="C2" evidence="6">
    <location>
        <begin position="30"/>
        <end position="150"/>
    </location>
</feature>
<evidence type="ECO:0000256" key="5">
    <source>
        <dbReference type="ARBA" id="ARBA00023136"/>
    </source>
</evidence>
<dbReference type="Pfam" id="PF08151">
    <property type="entry name" value="FerI"/>
    <property type="match status" value="1"/>
</dbReference>
<reference evidence="7 8" key="1">
    <citation type="journal article" date="2024" name="BMC Genomics">
        <title>De novo assembly and annotation of Popillia japonica's genome with initial clues to its potential as an invasive pest.</title>
        <authorList>
            <person name="Cucini C."/>
            <person name="Boschi S."/>
            <person name="Funari R."/>
            <person name="Cardaioli E."/>
            <person name="Iannotti N."/>
            <person name="Marturano G."/>
            <person name="Paoli F."/>
            <person name="Bruttini M."/>
            <person name="Carapelli A."/>
            <person name="Frati F."/>
            <person name="Nardi F."/>
        </authorList>
    </citation>
    <scope>NUCLEOTIDE SEQUENCE [LARGE SCALE GENOMIC DNA]</scope>
    <source>
        <strain evidence="7">DMR45628</strain>
    </source>
</reference>
<dbReference type="SMART" id="SM01202">
    <property type="entry name" value="FerI"/>
    <property type="match status" value="1"/>
</dbReference>
<protein>
    <submittedName>
        <fullName evidence="7">FerI (NUC094) domain</fullName>
    </submittedName>
</protein>
<dbReference type="AlphaFoldDB" id="A0AAW1IWF0"/>
<sequence length="457" mass="50890">MCGPNLLNKRVGEYSLITVHSLARLVTCVIKADLKSRVQSALKAQDFQVCITIIEARQLAGLNMDPVVCIQIGDQKKYTSVKESTNCPYYNEYFVFDFHMPPIMLFDKIITLSVLQSRNFLRGNKLLGSFKLDVATVWSQPDHQFYHKWALLTDPDDIAGGPKGYLKCDISVIGKGDSIKVPPKSEKDEDDIEANLLLPDGVPIDRQRARFIVKIYRADGLPKMNSSIMANVKKAFTGETSDLVDPFVQVSFAGLTGKTSVKKHSYAPVWNEQLVFTEMFPPLCQRIKIQLRDDDPVKPTVIGTHFLDLKTISNDGEKGFLPTFGPSFIHLYGSTRDYSLIDEHSSLNTGLGEGVSYRARLLIAIRTEITDSIDIGPSEVELEPTVPVNESAYGKSEEYFLFATIMDASMIDKKLADKPVYFELSIGNAGNAIDGNNESKKDGYNDSDSDELGKLFI</sequence>
<accession>A0AAW1IWF0</accession>
<comment type="subcellular location">
    <subcellularLocation>
        <location evidence="1">Membrane</location>
        <topology evidence="1">Single-pass membrane protein</topology>
    </subcellularLocation>
</comment>
<keyword evidence="2" id="KW-0812">Transmembrane</keyword>
<dbReference type="InterPro" id="IPR000008">
    <property type="entry name" value="C2_dom"/>
</dbReference>
<evidence type="ECO:0000256" key="4">
    <source>
        <dbReference type="ARBA" id="ARBA00022989"/>
    </source>
</evidence>
<dbReference type="GO" id="GO:0007009">
    <property type="term" value="P:plasma membrane organization"/>
    <property type="evidence" value="ECO:0007669"/>
    <property type="project" value="TreeGrafter"/>
</dbReference>
<evidence type="ECO:0000256" key="2">
    <source>
        <dbReference type="ARBA" id="ARBA00022692"/>
    </source>
</evidence>
<evidence type="ECO:0000259" key="6">
    <source>
        <dbReference type="PROSITE" id="PS50004"/>
    </source>
</evidence>
<keyword evidence="8" id="KW-1185">Reference proteome</keyword>
<comment type="caution">
    <text evidence="7">The sequence shown here is derived from an EMBL/GenBank/DDBJ whole genome shotgun (WGS) entry which is preliminary data.</text>
</comment>
<name>A0AAW1IWF0_POPJA</name>
<dbReference type="Proteomes" id="UP001458880">
    <property type="component" value="Unassembled WGS sequence"/>
</dbReference>
<dbReference type="InterPro" id="IPR037721">
    <property type="entry name" value="Ferlin"/>
</dbReference>
<evidence type="ECO:0000313" key="8">
    <source>
        <dbReference type="Proteomes" id="UP001458880"/>
    </source>
</evidence>
<dbReference type="EMBL" id="JASPKY010000513">
    <property type="protein sequence ID" value="KAK9694432.1"/>
    <property type="molecule type" value="Genomic_DNA"/>
</dbReference>
<dbReference type="PANTHER" id="PTHR12546">
    <property type="entry name" value="FER-1-LIKE"/>
    <property type="match status" value="1"/>
</dbReference>
<dbReference type="GO" id="GO:0016020">
    <property type="term" value="C:membrane"/>
    <property type="evidence" value="ECO:0007669"/>
    <property type="project" value="UniProtKB-SubCell"/>
</dbReference>
<dbReference type="InterPro" id="IPR037720">
    <property type="entry name" value="C2B_Ferlin"/>
</dbReference>
<organism evidence="7 8">
    <name type="scientific">Popillia japonica</name>
    <name type="common">Japanese beetle</name>
    <dbReference type="NCBI Taxonomy" id="7064"/>
    <lineage>
        <taxon>Eukaryota</taxon>
        <taxon>Metazoa</taxon>
        <taxon>Ecdysozoa</taxon>
        <taxon>Arthropoda</taxon>
        <taxon>Hexapoda</taxon>
        <taxon>Insecta</taxon>
        <taxon>Pterygota</taxon>
        <taxon>Neoptera</taxon>
        <taxon>Endopterygota</taxon>
        <taxon>Coleoptera</taxon>
        <taxon>Polyphaga</taxon>
        <taxon>Scarabaeiformia</taxon>
        <taxon>Scarabaeidae</taxon>
        <taxon>Rutelinae</taxon>
        <taxon>Popillia</taxon>
    </lineage>
</organism>
<keyword evidence="3" id="KW-0677">Repeat</keyword>
<dbReference type="PROSITE" id="PS50004">
    <property type="entry name" value="C2"/>
    <property type="match status" value="2"/>
</dbReference>
<dbReference type="InterPro" id="IPR037722">
    <property type="entry name" value="C2C_Ferlin"/>
</dbReference>
<evidence type="ECO:0000313" key="7">
    <source>
        <dbReference type="EMBL" id="KAK9694432.1"/>
    </source>
</evidence>
<dbReference type="InterPro" id="IPR012968">
    <property type="entry name" value="FerIin_dom"/>
</dbReference>
<proteinExistence type="predicted"/>
<feature type="domain" description="C2" evidence="6">
    <location>
        <begin position="188"/>
        <end position="323"/>
    </location>
</feature>
<keyword evidence="5" id="KW-0472">Membrane</keyword>
<dbReference type="SMART" id="SM00239">
    <property type="entry name" value="C2"/>
    <property type="match status" value="2"/>
</dbReference>
<dbReference type="SUPFAM" id="SSF49562">
    <property type="entry name" value="C2 domain (Calcium/lipid-binding domain, CaLB)"/>
    <property type="match status" value="2"/>
</dbReference>